<reference evidence="6 7" key="1">
    <citation type="journal article" date="2025" name="Microbiol. Resour. Announc.">
        <title>Draft genome sequences for Neonectria magnoliae and Neonectria punicea, canker pathogens of Liriodendron tulipifera and Acer saccharum in West Virginia.</title>
        <authorList>
            <person name="Petronek H.M."/>
            <person name="Kasson M.T."/>
            <person name="Metheny A.M."/>
            <person name="Stauder C.M."/>
            <person name="Lovett B."/>
            <person name="Lynch S.C."/>
            <person name="Garnas J.R."/>
            <person name="Kasson L.R."/>
            <person name="Stajich J.E."/>
        </authorList>
    </citation>
    <scope>NUCLEOTIDE SEQUENCE [LARGE SCALE GENOMIC DNA]</scope>
    <source>
        <strain evidence="6 7">NRRL 64651</strain>
    </source>
</reference>
<dbReference type="CDD" id="cd04733">
    <property type="entry name" value="OYE_like_2_FMN"/>
    <property type="match status" value="1"/>
</dbReference>
<comment type="similarity">
    <text evidence="1">Belongs to the NADH:flavin oxidoreductase/NADH oxidase family.</text>
</comment>
<dbReference type="InterPro" id="IPR013785">
    <property type="entry name" value="Aldolase_TIM"/>
</dbReference>
<accession>A0ABR1HPY8</accession>
<proteinExistence type="inferred from homology"/>
<dbReference type="EMBL" id="JAZAVK010000102">
    <property type="protein sequence ID" value="KAK7423067.1"/>
    <property type="molecule type" value="Genomic_DNA"/>
</dbReference>
<name>A0ABR1HPY8_9HYPO</name>
<organism evidence="6 7">
    <name type="scientific">Neonectria magnoliae</name>
    <dbReference type="NCBI Taxonomy" id="2732573"/>
    <lineage>
        <taxon>Eukaryota</taxon>
        <taxon>Fungi</taxon>
        <taxon>Dikarya</taxon>
        <taxon>Ascomycota</taxon>
        <taxon>Pezizomycotina</taxon>
        <taxon>Sordariomycetes</taxon>
        <taxon>Hypocreomycetidae</taxon>
        <taxon>Hypocreales</taxon>
        <taxon>Nectriaceae</taxon>
        <taxon>Neonectria</taxon>
    </lineage>
</organism>
<evidence type="ECO:0000256" key="1">
    <source>
        <dbReference type="ARBA" id="ARBA00005979"/>
    </source>
</evidence>
<dbReference type="Proteomes" id="UP001498421">
    <property type="component" value="Unassembled WGS sequence"/>
</dbReference>
<dbReference type="InterPro" id="IPR001155">
    <property type="entry name" value="OxRdtase_FMN_N"/>
</dbReference>
<feature type="domain" description="NADH:flavin oxidoreductase/NADH oxidase N-terminal" evidence="5">
    <location>
        <begin position="54"/>
        <end position="359"/>
    </location>
</feature>
<evidence type="ECO:0000256" key="3">
    <source>
        <dbReference type="ARBA" id="ARBA00022643"/>
    </source>
</evidence>
<dbReference type="SUPFAM" id="SSF51395">
    <property type="entry name" value="FMN-linked oxidoreductases"/>
    <property type="match status" value="1"/>
</dbReference>
<gene>
    <name evidence="6" type="ORF">QQZ08_009234</name>
</gene>
<evidence type="ECO:0000256" key="4">
    <source>
        <dbReference type="ARBA" id="ARBA00023002"/>
    </source>
</evidence>
<keyword evidence="3" id="KW-0288">FMN</keyword>
<dbReference type="Gene3D" id="3.20.20.70">
    <property type="entry name" value="Aldolase class I"/>
    <property type="match status" value="1"/>
</dbReference>
<evidence type="ECO:0000259" key="5">
    <source>
        <dbReference type="Pfam" id="PF00724"/>
    </source>
</evidence>
<comment type="caution">
    <text evidence="6">The sequence shown here is derived from an EMBL/GenBank/DDBJ whole genome shotgun (WGS) entry which is preliminary data.</text>
</comment>
<dbReference type="PANTHER" id="PTHR43656">
    <property type="entry name" value="BINDING OXIDOREDUCTASE, PUTATIVE (AFU_ORTHOLOGUE AFUA_2G08260)-RELATED"/>
    <property type="match status" value="1"/>
</dbReference>
<evidence type="ECO:0000313" key="7">
    <source>
        <dbReference type="Proteomes" id="UP001498421"/>
    </source>
</evidence>
<evidence type="ECO:0000256" key="2">
    <source>
        <dbReference type="ARBA" id="ARBA00022630"/>
    </source>
</evidence>
<evidence type="ECO:0000313" key="6">
    <source>
        <dbReference type="EMBL" id="KAK7423067.1"/>
    </source>
</evidence>
<protein>
    <recommendedName>
        <fullName evidence="5">NADH:flavin oxidoreductase/NADH oxidase N-terminal domain-containing protein</fullName>
    </recommendedName>
</protein>
<dbReference type="PANTHER" id="PTHR43656:SF5">
    <property type="entry name" value="NADH:FLAVIN OXIDOREDUCTASE_NADH OXIDASE N-TERMINAL DOMAIN-CONTAINING PROTEIN"/>
    <property type="match status" value="1"/>
</dbReference>
<dbReference type="Pfam" id="PF00724">
    <property type="entry name" value="Oxidored_FMN"/>
    <property type="match status" value="1"/>
</dbReference>
<dbReference type="InterPro" id="IPR051799">
    <property type="entry name" value="NADH_flavin_oxidoreductase"/>
</dbReference>
<sequence>MPNHPEPQGACSTPLSAPLTFEFSGRAAKNRFLKAAISERLATWDPKEPEGRGFPTKELINVYRKWGEGGFGVILTGNIMFEFDQLEAAGNPIIPRGSPFSGERFDAFEKLATEAKKQGSLIIAQLNHPGRQVKSSIQMNPISASDVQLKGKAMGMTFEKPRPMEKNDFDAVIAGFAHAAEYCYRAGYDGVQLHAAHGYLLAQFLAPSTNSRTDKYGGGLANRSRLIFEISDAIRARIPDKSFILSIKVNSVEFEDGGFSTDDCKSLCVQLERHGFDFVELSGGTYQTLGFTPKRESTKKREAFFQEFADVIIPELKITKCYLTGGLRTVAGMMSALEAADGVGLARPICHEFDLAQKMLTGKVTAARDCLIDEQSFALTSVAAGTQYVSPTTLSDAKTNEDTRIRLVGKGEEPLDLSKTKDRDTFRVAMRRWLELGALDKDNSRHGFIDIERPRLELSGTICSRRGANLA</sequence>
<keyword evidence="7" id="KW-1185">Reference proteome</keyword>
<keyword evidence="4" id="KW-0560">Oxidoreductase</keyword>
<keyword evidence="2" id="KW-0285">Flavoprotein</keyword>